<accession>A0AB39HTC9</accession>
<dbReference type="InterPro" id="IPR024976">
    <property type="entry name" value="DUF3885"/>
</dbReference>
<dbReference type="AlphaFoldDB" id="A0AB39HTC9"/>
<evidence type="ECO:0000259" key="1">
    <source>
        <dbReference type="Pfam" id="PF13021"/>
    </source>
</evidence>
<sequence length="213" mass="25201">MTSKLNIFLNEYFPKLSLTPGLFYEWSPALRFELGIDYSHELAYPNSPYLQQVYHRAKTLFSAVNDKEDDIFLLVDATGGKVFDKKKLPHKHQNLFFPYVRNREILKKLTLEKIDLPEEERCFSRFVLPCKVKEIRMHKLLEAICNQDMGIIPQYQLPVYVVNKTKQTIFYAYDDQGCDILAAKTSKITHVYEQFNAWILDYDRKQIDSVFKR</sequence>
<gene>
    <name evidence="2" type="ORF">AB4Y30_01215</name>
</gene>
<proteinExistence type="predicted"/>
<reference evidence="2" key="1">
    <citation type="submission" date="2024-07" db="EMBL/GenBank/DDBJ databases">
        <title>Halotolerant mesophilic bacterium Ornithinibacillus sp. 4-3, sp. nov., isolated from soil.</title>
        <authorList>
            <person name="Sidarenka A.V."/>
            <person name="Guliayeva D.E."/>
            <person name="Leanovich S.I."/>
            <person name="Hileuskaya K.S."/>
            <person name="Akhremchuk A.E."/>
            <person name="Sikolenko M.A."/>
            <person name="Valentovich L.N."/>
        </authorList>
    </citation>
    <scope>NUCLEOTIDE SEQUENCE</scope>
    <source>
        <strain evidence="2">4-3</strain>
    </source>
</reference>
<dbReference type="EMBL" id="CP162599">
    <property type="protein sequence ID" value="XDK33028.1"/>
    <property type="molecule type" value="Genomic_DNA"/>
</dbReference>
<name>A0AB39HTC9_9BACI</name>
<organism evidence="2">
    <name type="scientific">Ornithinibacillus sp. 4-3</name>
    <dbReference type="NCBI Taxonomy" id="3231488"/>
    <lineage>
        <taxon>Bacteria</taxon>
        <taxon>Bacillati</taxon>
        <taxon>Bacillota</taxon>
        <taxon>Bacilli</taxon>
        <taxon>Bacillales</taxon>
        <taxon>Bacillaceae</taxon>
        <taxon>Ornithinibacillus</taxon>
    </lineage>
</organism>
<feature type="domain" description="DUF3885" evidence="1">
    <location>
        <begin position="6"/>
        <end position="203"/>
    </location>
</feature>
<dbReference type="Pfam" id="PF13021">
    <property type="entry name" value="DUF3885"/>
    <property type="match status" value="1"/>
</dbReference>
<evidence type="ECO:0000313" key="2">
    <source>
        <dbReference type="EMBL" id="XDK33028.1"/>
    </source>
</evidence>
<protein>
    <submittedName>
        <fullName evidence="2">DUF3885 domain-containing protein</fullName>
    </submittedName>
</protein>
<dbReference type="RefSeq" id="WP_368653715.1">
    <property type="nucleotide sequence ID" value="NZ_CP162599.1"/>
</dbReference>